<accession>A0A4Z0BHN3</accession>
<dbReference type="Gene3D" id="3.20.20.80">
    <property type="entry name" value="Glycosidases"/>
    <property type="match status" value="1"/>
</dbReference>
<comment type="caution">
    <text evidence="4">The sequence shown here is derived from an EMBL/GenBank/DDBJ whole genome shotgun (WGS) entry which is preliminary data.</text>
</comment>
<protein>
    <submittedName>
        <fullName evidence="4">Twin-arginine translocation pathway signal protein</fullName>
    </submittedName>
</protein>
<keyword evidence="5" id="KW-1185">Reference proteome</keyword>
<dbReference type="OrthoDB" id="6769681at2"/>
<name>A0A4Z0BHN3_9BURK</name>
<dbReference type="SUPFAM" id="SSF51445">
    <property type="entry name" value="(Trans)glycosidases"/>
    <property type="match status" value="1"/>
</dbReference>
<sequence length="807" mass="87232">MGFNDQFHLIRRRELLRWAALAGVPALPGCWVGDSNAQSGPPKSGFSLGTNLSGMEWAQPGFRKGGSTLPNLHYTVPRKADITWLAQQGFKRNRLPVAWEMLQPVLFDAKPNDAARALVGQPGEFNAQYAQFITDVLDAHAAAGAKCIVDLHNYCRYRDFRYGPDGGVAGLKPGSTPRHWPYTEDPNGVQERIFSLAANATLTQAHFADFWRRAAQRWKDHPGLAGYGLMNEPHDLPRPGELEASEGGGEDLAIWPAYARAALDAIRKVDARTPVYVAGNEWSAATSLARSNPGFPLAGDNVVYEVHLYLDASSSGHAFDFDTEAKKGYSAGLSRRAINADTGVKRLEQAVEWARDKKARVALTEIGMPLDDPRWQEMFMRTMAYAASNGVEVYSWMGGGHWPVRNYPIHHVPGWHENRTLPPPVAGPMQQAAGIEHFALFDDGAGWAQQGQPVTITVYARGFLRQAITLEVASDGGKLGKARVTIPAGANGSDSYTFTPEPGRVHTLSYKAAGNLALPPARRVYAIADPVAYASRDLAEAAHAILARYGAAKWDMAQAYTDYVNGAPSRDGQPVRAVSDSGFGSSFGNALEMLHFANNDGATAKVNLPPVMRPVNGRAAIDLSPPETWGLWCKKSAPQAEVLPRPRNRVPYDVGDEQFALVVIRPADERAGGVAFQASRAEKGCLSELSLAEGKPQARWIDEGGGQAVLAAPEPLPAQKPAVLAFAASRGAQVLRVNGRAVAQGNSTLGQGVFNQLLLGWGFVDYYPRDSLRGQLHAAVTGRGRPSDAELAVLEKYLLSLAAERSA</sequence>
<organism evidence="4 5">
    <name type="scientific">Ramlibacter humi</name>
    <dbReference type="NCBI Taxonomy" id="2530451"/>
    <lineage>
        <taxon>Bacteria</taxon>
        <taxon>Pseudomonadati</taxon>
        <taxon>Pseudomonadota</taxon>
        <taxon>Betaproteobacteria</taxon>
        <taxon>Burkholderiales</taxon>
        <taxon>Comamonadaceae</taxon>
        <taxon>Ramlibacter</taxon>
    </lineage>
</organism>
<dbReference type="PANTHER" id="PTHR34142:SF1">
    <property type="entry name" value="GLYCOSIDE HYDROLASE FAMILY 5 DOMAIN-CONTAINING PROTEIN"/>
    <property type="match status" value="1"/>
</dbReference>
<evidence type="ECO:0000313" key="4">
    <source>
        <dbReference type="EMBL" id="TFY98300.1"/>
    </source>
</evidence>
<dbReference type="EMBL" id="SMLK01000006">
    <property type="protein sequence ID" value="TFY98300.1"/>
    <property type="molecule type" value="Genomic_DNA"/>
</dbReference>
<dbReference type="InterPro" id="IPR001547">
    <property type="entry name" value="Glyco_hydro_5"/>
</dbReference>
<dbReference type="Pfam" id="PF00150">
    <property type="entry name" value="Cellulase"/>
    <property type="match status" value="1"/>
</dbReference>
<gene>
    <name evidence="4" type="ORF">EZ216_17070</name>
</gene>
<dbReference type="AlphaFoldDB" id="A0A4Z0BHN3"/>
<evidence type="ECO:0000256" key="2">
    <source>
        <dbReference type="ARBA" id="ARBA00023295"/>
    </source>
</evidence>
<evidence type="ECO:0000259" key="3">
    <source>
        <dbReference type="Pfam" id="PF00150"/>
    </source>
</evidence>
<dbReference type="InterPro" id="IPR017853">
    <property type="entry name" value="GH"/>
</dbReference>
<evidence type="ECO:0000256" key="1">
    <source>
        <dbReference type="ARBA" id="ARBA00022801"/>
    </source>
</evidence>
<proteinExistence type="predicted"/>
<dbReference type="Proteomes" id="UP000297839">
    <property type="component" value="Unassembled WGS sequence"/>
</dbReference>
<feature type="domain" description="Glycoside hydrolase family 5" evidence="3">
    <location>
        <begin position="77"/>
        <end position="397"/>
    </location>
</feature>
<dbReference type="PANTHER" id="PTHR34142">
    <property type="entry name" value="ENDO-BETA-1,4-GLUCANASE A"/>
    <property type="match status" value="1"/>
</dbReference>
<dbReference type="GO" id="GO:0004553">
    <property type="term" value="F:hydrolase activity, hydrolyzing O-glycosyl compounds"/>
    <property type="evidence" value="ECO:0007669"/>
    <property type="project" value="InterPro"/>
</dbReference>
<evidence type="ECO:0000313" key="5">
    <source>
        <dbReference type="Proteomes" id="UP000297839"/>
    </source>
</evidence>
<dbReference type="RefSeq" id="WP_135250992.1">
    <property type="nucleotide sequence ID" value="NZ_SMLK01000006.1"/>
</dbReference>
<dbReference type="GO" id="GO:0009251">
    <property type="term" value="P:glucan catabolic process"/>
    <property type="evidence" value="ECO:0007669"/>
    <property type="project" value="TreeGrafter"/>
</dbReference>
<keyword evidence="1" id="KW-0378">Hydrolase</keyword>
<keyword evidence="2" id="KW-0326">Glycosidase</keyword>
<reference evidence="4 5" key="1">
    <citation type="submission" date="2019-03" db="EMBL/GenBank/DDBJ databases">
        <title>Ramlibacter sp. 18x22-1, whole genome shotgun sequence.</title>
        <authorList>
            <person name="Zhang X."/>
            <person name="Feng G."/>
            <person name="Zhu H."/>
        </authorList>
    </citation>
    <scope>NUCLEOTIDE SEQUENCE [LARGE SCALE GENOMIC DNA]</scope>
    <source>
        <strain evidence="4 5">18x22-1</strain>
    </source>
</reference>